<gene>
    <name evidence="6" type="ORF">PGLA1383_LOCUS23867</name>
</gene>
<dbReference type="Gene3D" id="3.30.70.870">
    <property type="entry name" value="Elongation Factor G (Translational Gtpase), domain 3"/>
    <property type="match status" value="1"/>
</dbReference>
<dbReference type="Proteomes" id="UP000654075">
    <property type="component" value="Unassembled WGS sequence"/>
</dbReference>
<dbReference type="InterPro" id="IPR014721">
    <property type="entry name" value="Ribsml_uS5_D2-typ_fold_subgr"/>
</dbReference>
<dbReference type="Gene3D" id="3.30.230.10">
    <property type="match status" value="1"/>
</dbReference>
<dbReference type="CDD" id="cd01514">
    <property type="entry name" value="Elongation_Factor_C"/>
    <property type="match status" value="1"/>
</dbReference>
<dbReference type="PANTHER" id="PTHR43261:SF1">
    <property type="entry name" value="RIBOSOME-RELEASING FACTOR 2, MITOCHONDRIAL"/>
    <property type="match status" value="1"/>
</dbReference>
<dbReference type="PANTHER" id="PTHR43261">
    <property type="entry name" value="TRANSLATION ELONGATION FACTOR G-RELATED"/>
    <property type="match status" value="1"/>
</dbReference>
<dbReference type="InterPro" id="IPR027417">
    <property type="entry name" value="P-loop_NTPase"/>
</dbReference>
<feature type="domain" description="Elongation factor EFG" evidence="5">
    <location>
        <begin position="700"/>
        <end position="788"/>
    </location>
</feature>
<reference evidence="6" key="1">
    <citation type="submission" date="2021-02" db="EMBL/GenBank/DDBJ databases">
        <authorList>
            <person name="Dougan E. K."/>
            <person name="Rhodes N."/>
            <person name="Thang M."/>
            <person name="Chan C."/>
        </authorList>
    </citation>
    <scope>NUCLEOTIDE SEQUENCE</scope>
</reference>
<dbReference type="GO" id="GO:0006412">
    <property type="term" value="P:translation"/>
    <property type="evidence" value="ECO:0007669"/>
    <property type="project" value="UniProtKB-KW"/>
</dbReference>
<keyword evidence="2" id="KW-0648">Protein biosynthesis</keyword>
<feature type="region of interest" description="Disordered" evidence="4">
    <location>
        <begin position="57"/>
        <end position="79"/>
    </location>
</feature>
<evidence type="ECO:0000259" key="5">
    <source>
        <dbReference type="SMART" id="SM00838"/>
    </source>
</evidence>
<dbReference type="GO" id="GO:0005525">
    <property type="term" value="F:GTP binding"/>
    <property type="evidence" value="ECO:0007669"/>
    <property type="project" value="UniProtKB-KW"/>
</dbReference>
<keyword evidence="1" id="KW-0547">Nucleotide-binding</keyword>
<proteinExistence type="predicted"/>
<dbReference type="InterPro" id="IPR041095">
    <property type="entry name" value="EFG_II"/>
</dbReference>
<dbReference type="SMART" id="SM00838">
    <property type="entry name" value="EFG_C"/>
    <property type="match status" value="1"/>
</dbReference>
<evidence type="ECO:0000313" key="7">
    <source>
        <dbReference type="Proteomes" id="UP000654075"/>
    </source>
</evidence>
<comment type="caution">
    <text evidence="6">The sequence shown here is derived from an EMBL/GenBank/DDBJ whole genome shotgun (WGS) entry which is preliminary data.</text>
</comment>
<dbReference type="InterPro" id="IPR000795">
    <property type="entry name" value="T_Tr_GTP-bd_dom"/>
</dbReference>
<evidence type="ECO:0000256" key="1">
    <source>
        <dbReference type="ARBA" id="ARBA00022741"/>
    </source>
</evidence>
<dbReference type="OrthoDB" id="198619at2759"/>
<feature type="compositionally biased region" description="Polar residues" evidence="4">
    <location>
        <begin position="65"/>
        <end position="76"/>
    </location>
</feature>
<dbReference type="Gene3D" id="3.30.70.240">
    <property type="match status" value="1"/>
</dbReference>
<sequence length="797" mass="83550">MALLSCPPSARAGSFPKAVLPGHASTGPHLAASSAESKSLPPFALAVGAVAAAAVSATTRRRGTKNTSNNNNSRQRATPVVQLGASTSEGSRVVAVVGRDGVGKSKVCAGLLDLAADTAKRAADGSFAQKSRLLEAEPGEATRNFSCFSHVYSQRDGRGPTPRLHLIDTPGHVDRLPLVEDALHIAQGAVVVCSINGGVDAACGRAFAAVERSRKPSVIFLNGVDRADGAPGFLAALDALERRLGVRPVVLFAPAHVVGAESGSLLLNVVSGTLCSTQGCDLEPVTEIADSKSRGKKPTVIAKTPEITKFATQLREQLVEALANVDDELMEAYLETDGKVARPLLEAALHRAAAAGLISPLVAGSAKTGLGLDALQEVIGTFIPGGSGDLGAQLGLQPATPGAVAFRQLLSGQEHLVEARVVQGPLRPGEPCQLAGVVAESVFKGLSSRVVTVTPKRLLVHSARGEVQQVQEVHEGDMVLLPVDVPIALASHSAAEPGSGVRRGRCTFALQLGGLKPEQREALLRALDVLLQAGDGLRLETNEETGDKLLSFMGTLHLELVRERLVREFKIKTLPLGQPHVAYHATVKSPVVGKSAPAPKKGVAWALLELLPGKRDSGLEIQDELAKLDPTRGGKVTAEVETALDRVLRSALGKAGPGNIPVVDVIVKVLDLAAASEQQALEAVTAAARLAMSSAAGNLVLLEPVVELEADVPSKFVGRLQMDLKDRRGEVLGTRHSEGENQVVAAEVPLREILNFDQDLNKLTEGEGFFTFRLQGYQEVTPVLQKRILAELTDPAS</sequence>
<dbReference type="EMBL" id="CAJNNV010018311">
    <property type="protein sequence ID" value="CAE8605769.1"/>
    <property type="molecule type" value="Genomic_DNA"/>
</dbReference>
<name>A0A813F5X3_POLGL</name>
<keyword evidence="3" id="KW-0342">GTP-binding</keyword>
<evidence type="ECO:0000256" key="4">
    <source>
        <dbReference type="SAM" id="MobiDB-lite"/>
    </source>
</evidence>
<dbReference type="GO" id="GO:0032790">
    <property type="term" value="P:ribosome disassembly"/>
    <property type="evidence" value="ECO:0007669"/>
    <property type="project" value="TreeGrafter"/>
</dbReference>
<dbReference type="Gene3D" id="3.40.50.300">
    <property type="entry name" value="P-loop containing nucleotide triphosphate hydrolases"/>
    <property type="match status" value="1"/>
</dbReference>
<dbReference type="InterPro" id="IPR035647">
    <property type="entry name" value="EFG_III/V"/>
</dbReference>
<dbReference type="InterPro" id="IPR000640">
    <property type="entry name" value="EFG_V-like"/>
</dbReference>
<dbReference type="Pfam" id="PF00679">
    <property type="entry name" value="EFG_C"/>
    <property type="match status" value="1"/>
</dbReference>
<dbReference type="SUPFAM" id="SSF54980">
    <property type="entry name" value="EF-G C-terminal domain-like"/>
    <property type="match status" value="2"/>
</dbReference>
<dbReference type="AlphaFoldDB" id="A0A813F5X3"/>
<evidence type="ECO:0000256" key="2">
    <source>
        <dbReference type="ARBA" id="ARBA00022917"/>
    </source>
</evidence>
<dbReference type="GO" id="GO:0003924">
    <property type="term" value="F:GTPase activity"/>
    <property type="evidence" value="ECO:0007669"/>
    <property type="project" value="InterPro"/>
</dbReference>
<dbReference type="Pfam" id="PF14492">
    <property type="entry name" value="EFG_III"/>
    <property type="match status" value="1"/>
</dbReference>
<dbReference type="Pfam" id="PF00009">
    <property type="entry name" value="GTP_EFTU"/>
    <property type="match status" value="1"/>
</dbReference>
<evidence type="ECO:0000313" key="6">
    <source>
        <dbReference type="EMBL" id="CAE8605769.1"/>
    </source>
</evidence>
<protein>
    <recommendedName>
        <fullName evidence="5">Elongation factor EFG domain-containing protein</fullName>
    </recommendedName>
</protein>
<evidence type="ECO:0000256" key="3">
    <source>
        <dbReference type="ARBA" id="ARBA00023134"/>
    </source>
</evidence>
<accession>A0A813F5X3</accession>
<keyword evidence="7" id="KW-1185">Reference proteome</keyword>
<organism evidence="6 7">
    <name type="scientific">Polarella glacialis</name>
    <name type="common">Dinoflagellate</name>
    <dbReference type="NCBI Taxonomy" id="89957"/>
    <lineage>
        <taxon>Eukaryota</taxon>
        <taxon>Sar</taxon>
        <taxon>Alveolata</taxon>
        <taxon>Dinophyceae</taxon>
        <taxon>Suessiales</taxon>
        <taxon>Suessiaceae</taxon>
        <taxon>Polarella</taxon>
    </lineage>
</organism>
<dbReference type="SUPFAM" id="SSF52540">
    <property type="entry name" value="P-loop containing nucleoside triphosphate hydrolases"/>
    <property type="match status" value="1"/>
</dbReference>